<feature type="region of interest" description="Disordered" evidence="1">
    <location>
        <begin position="50"/>
        <end position="137"/>
    </location>
</feature>
<feature type="compositionally biased region" description="Basic residues" evidence="1">
    <location>
        <begin position="70"/>
        <end position="85"/>
    </location>
</feature>
<comment type="caution">
    <text evidence="2">The sequence shown here is derived from an EMBL/GenBank/DDBJ whole genome shotgun (WGS) entry which is preliminary data.</text>
</comment>
<evidence type="ECO:0000313" key="3">
    <source>
        <dbReference type="Proteomes" id="UP000823749"/>
    </source>
</evidence>
<keyword evidence="3" id="KW-1185">Reference proteome</keyword>
<protein>
    <submittedName>
        <fullName evidence="2">Uncharacterized protein</fullName>
    </submittedName>
</protein>
<evidence type="ECO:0000313" key="2">
    <source>
        <dbReference type="EMBL" id="KAG5559947.1"/>
    </source>
</evidence>
<proteinExistence type="predicted"/>
<name>A0AAV6L7N4_9ERIC</name>
<dbReference type="Proteomes" id="UP000823749">
    <property type="component" value="Chromosome 2"/>
</dbReference>
<dbReference type="AlphaFoldDB" id="A0AAV6L7N4"/>
<gene>
    <name evidence="2" type="ORF">RHGRI_003294</name>
</gene>
<organism evidence="2 3">
    <name type="scientific">Rhododendron griersonianum</name>
    <dbReference type="NCBI Taxonomy" id="479676"/>
    <lineage>
        <taxon>Eukaryota</taxon>
        <taxon>Viridiplantae</taxon>
        <taxon>Streptophyta</taxon>
        <taxon>Embryophyta</taxon>
        <taxon>Tracheophyta</taxon>
        <taxon>Spermatophyta</taxon>
        <taxon>Magnoliopsida</taxon>
        <taxon>eudicotyledons</taxon>
        <taxon>Gunneridae</taxon>
        <taxon>Pentapetalae</taxon>
        <taxon>asterids</taxon>
        <taxon>Ericales</taxon>
        <taxon>Ericaceae</taxon>
        <taxon>Ericoideae</taxon>
        <taxon>Rhodoreae</taxon>
        <taxon>Rhododendron</taxon>
    </lineage>
</organism>
<accession>A0AAV6L7N4</accession>
<dbReference type="EMBL" id="JACTNZ010000002">
    <property type="protein sequence ID" value="KAG5559947.1"/>
    <property type="molecule type" value="Genomic_DNA"/>
</dbReference>
<evidence type="ECO:0000256" key="1">
    <source>
        <dbReference type="SAM" id="MobiDB-lite"/>
    </source>
</evidence>
<reference evidence="2" key="1">
    <citation type="submission" date="2020-08" db="EMBL/GenBank/DDBJ databases">
        <title>Plant Genome Project.</title>
        <authorList>
            <person name="Zhang R.-G."/>
        </authorList>
    </citation>
    <scope>NUCLEOTIDE SEQUENCE</scope>
    <source>
        <strain evidence="2">WSP0</strain>
        <tissue evidence="2">Leaf</tissue>
    </source>
</reference>
<sequence length="281" mass="31414">MAGGQPTLLCLCGRQYSAVVHYCFPLRVPVRVLWSDALVVLMDIRTVRRDSRERGSHTTTTTTGDDASHLHRRPRDHAYHLHQRPRFPPPPPEPNHSATHRQRLPPPLASGKSDVVTPPRSGSGPQPHLSCCRRSGPSGPQPQAFSLVIAVLLTVTAGLQSKFLRFRMHFTADSESYVLGEIPSQQDRITIVRQLWDLTQDVLKRRKSKAAIDDTSKDLMTLKSGAFVVAPILVEDICCQMKIPKSETWELGITKELVTDHLEEADKERTDNVLGSNHHLP</sequence>